<sequence>MASHSYDQFDDYEEPDGEALAAGNRSLEELQRLSAFQQVTTKVPPSYDGRSSWFAFEDAVDDWCEFTELEPEKRGPALRNRLEGEAAIYKRLLDREALKNKEDGVRYFKRFLRPYFVKGAANVFLYRFQQFMNMHRGSGDMLRWMTRFQLSYQRMNESWMDTFVPLVSENDPVVRAYVLRLPQEEQQAITPEEALRRVNEQGRETHGRALPITANLIALLFVTLSDLTQDQRQVLTSLMAHKNRALTDYRVDELRTVYLEVFCTTKTTVDNPLLAPTSAPGRKSFIVIDEGTLDESQGYWCEDEDDGAEGFLDAFEDCFWVYDDESYTWFQRKFQGRKLRRGKGKGKGRKGKGKGHGGRRFFKRKKGKAHAAEDVSASDWAWNEEWHDWSYEAWTETDWQEGADDSYAAEGRKGKGKGKGKFFKGKDKKGKDGKGDHANATSEAQRTAALAGPGTPAIANAFWVQHHSFVSEAVYKQDSNEEDVPKSFLTHALSPTSMVLDIGCTRAMTSRQAAKEFMGFVDHHPDCGLWYELRPTNSHFSFANSEMAQCKEKIVIFMYDLSYTIQSTEFDIVDQGTVPFLMSLPQMRNLRFKISLEPDEALLSSSVLGMKNLPLKVARSSHLMIDLIDVAWHMWGVRFDAHKKVSFFMTNEHHFEYGYKLVTKECSPPGEESSEALVVEDEWHLDEGNHRLTRVHRKERVQSFAPSKGNTPIPLEYLDTIRETTINYKDGMKETQNDEWKDKPPVKFPKPWLGRTVFKILPGGIENRTSVKVSTRGKGPGRRGKPDDEVVKAPARKKITGKKPDSGLMPHPSRKEGSPLGEGSLRKEGSSSPEEAPLPFSPGELFADEDEDPFPELKGKGVETTKWDDQYSPSEAPVEQPEPSPESKEDNAPEERFDPEPRRIALPLPGQEVARSSPAFRRMIEKLRSDVELYKLHVKHYHMSSAQFRRRTSMLGLPEEIYEKYDRIVKSCRVCGTTVPAPPRARIAGLRAASFGDLIFVDHAEINYGEKSYITLLILDGASNLLWATALVGLEVTETLAAFRRWIEENNCVPKGVVGDQAFFADEFLAFYRFHGITPYPCGPRTPWPNRAETAVRLFKKTWAKMTKALREEGFLESITVRDAVKKVVWARNCQLTISGHSPLEIATGRRPPDLLDVETSSPEQLSALAPREDRTNQELQRIAMRAHQEARQAQDLRSDLARRVMPSDGPYVKGDKVFVWMKDESKIKSEGVWVRGKVMGQEGAMVIVHVHQAILRVNQSKIRRDHDPWHDVHIALDMDKVPGGSPPGEEPGGLFCEYEPQCCAEHEICYHTHGGRFCDVLEIAPGPTGITACMARHGNRIGEPVHVESWQPEAIQQSIASAWKTLLHASPTLVVINPTIPDSLVRNKKAIKTYWHFCAEVVRWQDQNQGEVAVVGLTDQGFFTSQVLIVVIIDKRVFSKTSLRISTMEICVLCVCVLIGTVKFVTSSLVQGLRAIEGLAPGTELEVNTSTTQEAQSLRGVLKNIRTLTLPYLEFENCNVYRGTFGKVLPVIQRHPDAVVIMWKLGDYEHVFFMNLAQLIPCLRDVAVSGWSLIVFWNEIGPPRKRRGPDVSLDFTDQPVPDAPPPGVPPGTSSGDDPENPPGGGPPGQVPGYQDYHDTPVPGDMSWDEGEEETQGGPSGPGPDGPPDGAAIPIDVDGDDGGNPPGQGAFPPGGGPPGPGPGFGPSPEDFEDGGTPMEVHMEPPPPGPPPDEPAHPIPASAAPKLRFPVYPNKIPEAAVPLPGQPLPEKKGDPQVSAPFPDEDETDPTASSSQPSGPPGLPVAEGEFPIQQTPVAPPATDAPVPDSDSDDSQATRDYGESSLASLVEGEEDVLLVLPHDLSPPQWAVFDGDAFASWLTKQDKIKAGTITQDMQRKYAKEIRAAKLDEFKSYLDNDALRFVDRRKKQANSADIGILFADRLAADIPRADVDVREPGLDLYCRGHWRTPGGHLADKARKRPEDKNAWDQQTDSATATRYGFRLVCQCAANNFWDLFHLDLKTAFLQGEHYNLQHRSVIVQLPPDIGLPPWMVGLCLRPVYGLHDAPRRWWNRLDKFLRTIGLQPTRADRCTYVGYEGVEKQKSAAKIAEEVSLFQEGCSPLGEEPPIGDLPGIITESPLAALLSACEEPPSSPDTAVERSYLAYPDIVQAFKTKHLVEYDWRPVTDKTLLDFLGGVAHKKRGWFPFENGQALVSHRAKALRGPEPTYKIKDYPYRVSIILRQGTWWVIEKAQDLRNNNEPSYLEEEAEVLVTLFLPERAAYKTTEQLPQLTPELVDQLLEHFVDPVHGSPSKHRKSVGVLSLHVDDLIIAGTPSFLKWFLARVKEHFTIGHEDKNDLMFTGQRVRWVVDDKGSKKYISIDQKLSVSELEEIVIPKHLKDTDVCDKQLHTSYRSLLGSINWLQSRTQFQACYSFSRLASASAAPTVGHCKELNKLCRQIRSEEVELRIWPVQGTPRIFGIPDAAFRNNSDKSSQRAMTVFIADQRVKNRRDTRGSLIFFESTKIKRTTLSTTVAELYALMKCFGTCQMLRGLWKDISGLDAEIHMRTDANNLVTTASTTHAPEQQETIHMIQMLRKEACSGAIADLSHVRTEHCLADCLTKRSAKSTNLVQSVQKGWLKEIDAHPPFRSLLEHKAFLSAWLRKELSGFQFCSKVCFMISSCEKKD</sequence>
<protein>
    <submittedName>
        <fullName evidence="2">Cpr protein</fullName>
    </submittedName>
</protein>
<dbReference type="InterPro" id="IPR012337">
    <property type="entry name" value="RNaseH-like_sf"/>
</dbReference>
<keyword evidence="3" id="KW-1185">Reference proteome</keyword>
<feature type="compositionally biased region" description="Acidic residues" evidence="1">
    <location>
        <begin position="8"/>
        <end position="17"/>
    </location>
</feature>
<feature type="region of interest" description="Disordered" evidence="1">
    <location>
        <begin position="339"/>
        <end position="374"/>
    </location>
</feature>
<dbReference type="GO" id="GO:0003676">
    <property type="term" value="F:nucleic acid binding"/>
    <property type="evidence" value="ECO:0007669"/>
    <property type="project" value="InterPro"/>
</dbReference>
<dbReference type="InterPro" id="IPR036397">
    <property type="entry name" value="RNaseH_sf"/>
</dbReference>
<feature type="region of interest" description="Disordered" evidence="1">
    <location>
        <begin position="1"/>
        <end position="23"/>
    </location>
</feature>
<gene>
    <name evidence="2" type="primary">Cpr</name>
    <name evidence="2" type="ORF">SNAT2548_LOCUS16752</name>
</gene>
<dbReference type="EMBL" id="CAJNDS010002090">
    <property type="protein sequence ID" value="CAE7319610.1"/>
    <property type="molecule type" value="Genomic_DNA"/>
</dbReference>
<feature type="compositionally biased region" description="Low complexity" evidence="1">
    <location>
        <begin position="1811"/>
        <end position="1826"/>
    </location>
</feature>
<feature type="compositionally biased region" description="Pro residues" evidence="1">
    <location>
        <begin position="1621"/>
        <end position="1630"/>
    </location>
</feature>
<feature type="compositionally biased region" description="Basic and acidic residues" evidence="1">
    <location>
        <begin position="855"/>
        <end position="869"/>
    </location>
</feature>
<reference evidence="2" key="1">
    <citation type="submission" date="2021-02" db="EMBL/GenBank/DDBJ databases">
        <authorList>
            <person name="Dougan E. K."/>
            <person name="Rhodes N."/>
            <person name="Thang M."/>
            <person name="Chan C."/>
        </authorList>
    </citation>
    <scope>NUCLEOTIDE SEQUENCE</scope>
</reference>
<feature type="region of interest" description="Disordered" evidence="1">
    <location>
        <begin position="408"/>
        <end position="451"/>
    </location>
</feature>
<feature type="compositionally biased region" description="Pro residues" evidence="1">
    <location>
        <begin position="1694"/>
        <end position="1705"/>
    </location>
</feature>
<dbReference type="Proteomes" id="UP000604046">
    <property type="component" value="Unassembled WGS sequence"/>
</dbReference>
<comment type="caution">
    <text evidence="2">The sequence shown here is derived from an EMBL/GenBank/DDBJ whole genome shotgun (WGS) entry which is preliminary data.</text>
</comment>
<feature type="compositionally biased region" description="Basic and acidic residues" evidence="1">
    <location>
        <begin position="885"/>
        <end position="903"/>
    </location>
</feature>
<feature type="compositionally biased region" description="Pro residues" evidence="1">
    <location>
        <begin position="1723"/>
        <end position="1732"/>
    </location>
</feature>
<proteinExistence type="predicted"/>
<name>A0A812NXS1_9DINO</name>
<accession>A0A812NXS1</accession>
<feature type="region of interest" description="Disordered" evidence="1">
    <location>
        <begin position="1587"/>
        <end position="1842"/>
    </location>
</feature>
<evidence type="ECO:0000313" key="3">
    <source>
        <dbReference type="Proteomes" id="UP000604046"/>
    </source>
</evidence>
<evidence type="ECO:0000256" key="1">
    <source>
        <dbReference type="SAM" id="MobiDB-lite"/>
    </source>
</evidence>
<dbReference type="OrthoDB" id="411615at2759"/>
<feature type="compositionally biased region" description="Basic residues" evidence="1">
    <location>
        <begin position="414"/>
        <end position="428"/>
    </location>
</feature>
<organism evidence="2 3">
    <name type="scientific">Symbiodinium natans</name>
    <dbReference type="NCBI Taxonomy" id="878477"/>
    <lineage>
        <taxon>Eukaryota</taxon>
        <taxon>Sar</taxon>
        <taxon>Alveolata</taxon>
        <taxon>Dinophyceae</taxon>
        <taxon>Suessiales</taxon>
        <taxon>Symbiodiniaceae</taxon>
        <taxon>Symbiodinium</taxon>
    </lineage>
</organism>
<dbReference type="SUPFAM" id="SSF53098">
    <property type="entry name" value="Ribonuclease H-like"/>
    <property type="match status" value="1"/>
</dbReference>
<dbReference type="Gene3D" id="3.30.420.10">
    <property type="entry name" value="Ribonuclease H-like superfamily/Ribonuclease H"/>
    <property type="match status" value="1"/>
</dbReference>
<evidence type="ECO:0000313" key="2">
    <source>
        <dbReference type="EMBL" id="CAE7319610.1"/>
    </source>
</evidence>
<feature type="compositionally biased region" description="Basic residues" evidence="1">
    <location>
        <begin position="339"/>
        <end position="369"/>
    </location>
</feature>
<feature type="region of interest" description="Disordered" evidence="1">
    <location>
        <begin position="769"/>
        <end position="911"/>
    </location>
</feature>